<keyword evidence="3" id="KW-1185">Reference proteome</keyword>
<feature type="region of interest" description="Disordered" evidence="1">
    <location>
        <begin position="45"/>
        <end position="65"/>
    </location>
</feature>
<reference evidence="2 3" key="1">
    <citation type="submission" date="2019-02" db="EMBL/GenBank/DDBJ databases">
        <title>Deep-cultivation of Planctomycetes and their phenomic and genomic characterization uncovers novel biology.</title>
        <authorList>
            <person name="Wiegand S."/>
            <person name="Jogler M."/>
            <person name="Boedeker C."/>
            <person name="Pinto D."/>
            <person name="Vollmers J."/>
            <person name="Rivas-Marin E."/>
            <person name="Kohn T."/>
            <person name="Peeters S.H."/>
            <person name="Heuer A."/>
            <person name="Rast P."/>
            <person name="Oberbeckmann S."/>
            <person name="Bunk B."/>
            <person name="Jeske O."/>
            <person name="Meyerdierks A."/>
            <person name="Storesund J.E."/>
            <person name="Kallscheuer N."/>
            <person name="Luecker S."/>
            <person name="Lage O.M."/>
            <person name="Pohl T."/>
            <person name="Merkel B.J."/>
            <person name="Hornburger P."/>
            <person name="Mueller R.-W."/>
            <person name="Bruemmer F."/>
            <person name="Labrenz M."/>
            <person name="Spormann A.M."/>
            <person name="Op den Camp H."/>
            <person name="Overmann J."/>
            <person name="Amann R."/>
            <person name="Jetten M.S.M."/>
            <person name="Mascher T."/>
            <person name="Medema M.H."/>
            <person name="Devos D.P."/>
            <person name="Kaster A.-K."/>
            <person name="Ovreas L."/>
            <person name="Rohde M."/>
            <person name="Galperin M.Y."/>
            <person name="Jogler C."/>
        </authorList>
    </citation>
    <scope>NUCLEOTIDE SEQUENCE [LARGE SCALE GENOMIC DNA]</scope>
    <source>
        <strain evidence="2 3">Poly30</strain>
    </source>
</reference>
<dbReference type="GO" id="GO:0030246">
    <property type="term" value="F:carbohydrate binding"/>
    <property type="evidence" value="ECO:0007669"/>
    <property type="project" value="InterPro"/>
</dbReference>
<evidence type="ECO:0000313" key="3">
    <source>
        <dbReference type="Proteomes" id="UP000320390"/>
    </source>
</evidence>
<sequence>MTSFRNIAFLTLTAGIGIGAYLLVQGPLLRGGEVRADELPVTIQLTAGPGPDRSAAGSGDGASSELAPLDLKSAERDTDFVGGDNVGTTVIWPLEVELSLAIDGSVEVPEGAQPIKWGASAGLKGSVRGAGGQPTSATVEFLYGPNEGRVLTTDGRGRFGASNLLPGISVLRLTTGDGQTVEREVSLTSRTHRDFHINFAGTSYISGTVKDEQGRLVENAEVRLDGRPAFTNADGEFTFGNVPAGSAQVTVRKEGYARCSQNVGVGYRETVIPGNFVIFLQKGGDLRISINRTVGAVEPSLAYLMPAAGPGRSGDGRSFPWHEINPVEIPPGGSALVEGLPLDSVSVRVFHRGAVAKPESRNVRIHGQRENAVAIDLMPAPTVRGLVLDKGKPAVGARIEIEASDRAHATSQAMSQKGPYFAMNMVATTVPAAFNETTADAKGTFLFTSQPGLITTYYATATSRDGLRRGVAVIKPGDSNVAIDLQPIEDEAGALELVLPGRFQGLPVEVSVNGDPSDPFMLRPGEPLLIEDLPLGHWDIRARWRGTEVLSRQVVEVTGDTGQVTGSLPPGAIQGQTEDERQRALAAEEIAQESYGARQR</sequence>
<dbReference type="Pfam" id="PF13620">
    <property type="entry name" value="CarboxypepD_reg"/>
    <property type="match status" value="1"/>
</dbReference>
<dbReference type="AlphaFoldDB" id="A0A518EXU2"/>
<accession>A0A518EXU2</accession>
<organism evidence="2 3">
    <name type="scientific">Saltatorellus ferox</name>
    <dbReference type="NCBI Taxonomy" id="2528018"/>
    <lineage>
        <taxon>Bacteria</taxon>
        <taxon>Pseudomonadati</taxon>
        <taxon>Planctomycetota</taxon>
        <taxon>Planctomycetia</taxon>
        <taxon>Planctomycetia incertae sedis</taxon>
        <taxon>Saltatorellus</taxon>
    </lineage>
</organism>
<dbReference type="Gene3D" id="2.60.40.1120">
    <property type="entry name" value="Carboxypeptidase-like, regulatory domain"/>
    <property type="match status" value="1"/>
</dbReference>
<dbReference type="RefSeq" id="WP_145202373.1">
    <property type="nucleotide sequence ID" value="NZ_CP036434.1"/>
</dbReference>
<gene>
    <name evidence="2" type="ORF">Poly30_44640</name>
</gene>
<feature type="compositionally biased region" description="Low complexity" evidence="1">
    <location>
        <begin position="54"/>
        <end position="64"/>
    </location>
</feature>
<dbReference type="SUPFAM" id="SSF49452">
    <property type="entry name" value="Starch-binding domain-like"/>
    <property type="match status" value="1"/>
</dbReference>
<evidence type="ECO:0000256" key="1">
    <source>
        <dbReference type="SAM" id="MobiDB-lite"/>
    </source>
</evidence>
<protein>
    <submittedName>
        <fullName evidence="2">Uncharacterized protein</fullName>
    </submittedName>
</protein>
<proteinExistence type="predicted"/>
<evidence type="ECO:0000313" key="2">
    <source>
        <dbReference type="EMBL" id="QDV08909.1"/>
    </source>
</evidence>
<name>A0A518EXU2_9BACT</name>
<dbReference type="EMBL" id="CP036434">
    <property type="protein sequence ID" value="QDV08909.1"/>
    <property type="molecule type" value="Genomic_DNA"/>
</dbReference>
<dbReference type="InterPro" id="IPR013784">
    <property type="entry name" value="Carb-bd-like_fold"/>
</dbReference>
<feature type="region of interest" description="Disordered" evidence="1">
    <location>
        <begin position="561"/>
        <end position="583"/>
    </location>
</feature>
<dbReference type="Proteomes" id="UP000320390">
    <property type="component" value="Chromosome"/>
</dbReference>
<dbReference type="OrthoDB" id="211639at2"/>